<protein>
    <submittedName>
        <fullName evidence="2">Uncharacterized protein</fullName>
    </submittedName>
</protein>
<evidence type="ECO:0000313" key="2">
    <source>
        <dbReference type="EMBL" id="KAK5067870.1"/>
    </source>
</evidence>
<evidence type="ECO:0000313" key="3">
    <source>
        <dbReference type="Proteomes" id="UP001357485"/>
    </source>
</evidence>
<sequence>MPPSASESVPQAGLHAGEGSNRDLKTTGADTDRSGLDHIYSLPATNIVDDGQKEYELAVLTSEPQPEPEKTRSKLRMILILMSLL</sequence>
<feature type="compositionally biased region" description="Basic and acidic residues" evidence="1">
    <location>
        <begin position="20"/>
        <end position="36"/>
    </location>
</feature>
<comment type="caution">
    <text evidence="2">The sequence shown here is derived from an EMBL/GenBank/DDBJ whole genome shotgun (WGS) entry which is preliminary data.</text>
</comment>
<gene>
    <name evidence="2" type="ORF">LTR16_009833</name>
</gene>
<organism evidence="2 3">
    <name type="scientific">Cryomyces antarcticus</name>
    <dbReference type="NCBI Taxonomy" id="329879"/>
    <lineage>
        <taxon>Eukaryota</taxon>
        <taxon>Fungi</taxon>
        <taxon>Dikarya</taxon>
        <taxon>Ascomycota</taxon>
        <taxon>Pezizomycotina</taxon>
        <taxon>Dothideomycetes</taxon>
        <taxon>Dothideomycetes incertae sedis</taxon>
        <taxon>Cryomyces</taxon>
    </lineage>
</organism>
<reference evidence="2 3" key="1">
    <citation type="submission" date="2023-08" db="EMBL/GenBank/DDBJ databases">
        <title>Black Yeasts Isolated from many extreme environments.</title>
        <authorList>
            <person name="Coleine C."/>
            <person name="Stajich J.E."/>
            <person name="Selbmann L."/>
        </authorList>
    </citation>
    <scope>NUCLEOTIDE SEQUENCE [LARGE SCALE GENOMIC DNA]</scope>
    <source>
        <strain evidence="2 3">CCFEE 536</strain>
    </source>
</reference>
<evidence type="ECO:0000256" key="1">
    <source>
        <dbReference type="SAM" id="MobiDB-lite"/>
    </source>
</evidence>
<keyword evidence="3" id="KW-1185">Reference proteome</keyword>
<feature type="non-terminal residue" evidence="2">
    <location>
        <position position="85"/>
    </location>
</feature>
<dbReference type="Proteomes" id="UP001357485">
    <property type="component" value="Unassembled WGS sequence"/>
</dbReference>
<proteinExistence type="predicted"/>
<feature type="region of interest" description="Disordered" evidence="1">
    <location>
        <begin position="1"/>
        <end position="37"/>
    </location>
</feature>
<accession>A0ABR0JPG5</accession>
<name>A0ABR0JPG5_9PEZI</name>
<dbReference type="EMBL" id="JAVRRA010027281">
    <property type="protein sequence ID" value="KAK5067870.1"/>
    <property type="molecule type" value="Genomic_DNA"/>
</dbReference>